<dbReference type="InterPro" id="IPR036413">
    <property type="entry name" value="YaeB-like_sf"/>
</dbReference>
<keyword evidence="5" id="KW-1185">Reference proteome</keyword>
<gene>
    <name evidence="4" type="ORF">dnl_63990</name>
</gene>
<dbReference type="RefSeq" id="WP_207689746.1">
    <property type="nucleotide sequence ID" value="NZ_CP061799.1"/>
</dbReference>
<dbReference type="InterPro" id="IPR041369">
    <property type="entry name" value="TrmO_C"/>
</dbReference>
<dbReference type="GO" id="GO:0032259">
    <property type="term" value="P:methylation"/>
    <property type="evidence" value="ECO:0007669"/>
    <property type="project" value="UniProtKB-KW"/>
</dbReference>
<accession>A0A975BEL7</accession>
<dbReference type="InterPro" id="IPR036414">
    <property type="entry name" value="YaeB_N_sf"/>
</dbReference>
<dbReference type="Pfam" id="PF18389">
    <property type="entry name" value="TrmO_C"/>
    <property type="match status" value="1"/>
</dbReference>
<evidence type="ECO:0000259" key="3">
    <source>
        <dbReference type="PROSITE" id="PS51668"/>
    </source>
</evidence>
<dbReference type="Gene3D" id="3.30.2310.10">
    <property type="entry name" value="YaeB-like"/>
    <property type="match status" value="1"/>
</dbReference>
<comment type="similarity">
    <text evidence="2">Belongs to the tRNA methyltransferase O family.</text>
</comment>
<evidence type="ECO:0000256" key="2">
    <source>
        <dbReference type="ARBA" id="ARBA00033753"/>
    </source>
</evidence>
<dbReference type="CDD" id="cd09281">
    <property type="entry name" value="UPF0066"/>
    <property type="match status" value="1"/>
</dbReference>
<evidence type="ECO:0000256" key="1">
    <source>
        <dbReference type="ARBA" id="ARBA00022691"/>
    </source>
</evidence>
<dbReference type="NCBIfam" id="TIGR00104">
    <property type="entry name" value="tRNA_TsaA"/>
    <property type="match status" value="1"/>
</dbReference>
<dbReference type="KEGG" id="dli:dnl_63990"/>
<dbReference type="PANTHER" id="PTHR12818">
    <property type="entry name" value="TRNA (ADENINE(37)-N6)-METHYLTRANSFERASE"/>
    <property type="match status" value="1"/>
</dbReference>
<dbReference type="PANTHER" id="PTHR12818:SF0">
    <property type="entry name" value="TRNA (ADENINE(37)-N6)-METHYLTRANSFERASE"/>
    <property type="match status" value="1"/>
</dbReference>
<keyword evidence="1" id="KW-0949">S-adenosyl-L-methionine</keyword>
<feature type="domain" description="TsaA-like" evidence="3">
    <location>
        <begin position="5"/>
        <end position="146"/>
    </location>
</feature>
<organism evidence="4 5">
    <name type="scientific">Desulfonema limicola</name>
    <dbReference type="NCBI Taxonomy" id="45656"/>
    <lineage>
        <taxon>Bacteria</taxon>
        <taxon>Pseudomonadati</taxon>
        <taxon>Thermodesulfobacteriota</taxon>
        <taxon>Desulfobacteria</taxon>
        <taxon>Desulfobacterales</taxon>
        <taxon>Desulfococcaceae</taxon>
        <taxon>Desulfonema</taxon>
    </lineage>
</organism>
<evidence type="ECO:0000313" key="5">
    <source>
        <dbReference type="Proteomes" id="UP000663720"/>
    </source>
</evidence>
<reference evidence="4" key="1">
    <citation type="journal article" date="2021" name="Microb. Physiol.">
        <title>Proteogenomic Insights into the Physiology of Marine, Sulfate-Reducing, Filamentous Desulfonema limicola and Desulfonema magnum.</title>
        <authorList>
            <person name="Schnaars V."/>
            <person name="Wohlbrand L."/>
            <person name="Scheve S."/>
            <person name="Hinrichs C."/>
            <person name="Reinhardt R."/>
            <person name="Rabus R."/>
        </authorList>
    </citation>
    <scope>NUCLEOTIDE SEQUENCE</scope>
    <source>
        <strain evidence="4">5ac10</strain>
    </source>
</reference>
<dbReference type="EMBL" id="CP061799">
    <property type="protein sequence ID" value="QTA83972.1"/>
    <property type="molecule type" value="Genomic_DNA"/>
</dbReference>
<keyword evidence="4" id="KW-0808">Transferase</keyword>
<dbReference type="InterPro" id="IPR023370">
    <property type="entry name" value="TrmO-like_N"/>
</dbReference>
<dbReference type="SUPFAM" id="SSF118196">
    <property type="entry name" value="YaeB-like"/>
    <property type="match status" value="1"/>
</dbReference>
<name>A0A975BEL7_9BACT</name>
<dbReference type="GO" id="GO:0008168">
    <property type="term" value="F:methyltransferase activity"/>
    <property type="evidence" value="ECO:0007669"/>
    <property type="project" value="UniProtKB-KW"/>
</dbReference>
<sequence length="233" mass="26846">MNFTFNPIGIIHSCFKEKFGIPRQAGLISQAGAALEMLPPYDREEAFRGIEDFSHIWIFFLFHKCIREKWKPTVRPPRLGGNKRIGIFATRSGFRPNPIGLSAVKLEAVRKTKGRLYLDLKGIDFLDQTPVLDIKPYLKYSDCIPQAQSGFAPEAPDISLKVIFTKKASDFCSAQESRIPELKDLIIQMLKYDPRPAYYSSKSNKKEEFGTRIYDFDIKWRCEDNMIEIIEII</sequence>
<dbReference type="Pfam" id="PF01980">
    <property type="entry name" value="TrmO_N"/>
    <property type="match status" value="1"/>
</dbReference>
<dbReference type="AlphaFoldDB" id="A0A975BEL7"/>
<dbReference type="Proteomes" id="UP000663720">
    <property type="component" value="Chromosome"/>
</dbReference>
<dbReference type="Gene3D" id="2.40.30.70">
    <property type="entry name" value="YaeB-like"/>
    <property type="match status" value="1"/>
</dbReference>
<evidence type="ECO:0000313" key="4">
    <source>
        <dbReference type="EMBL" id="QTA83972.1"/>
    </source>
</evidence>
<keyword evidence="4" id="KW-0489">Methyltransferase</keyword>
<protein>
    <submittedName>
        <fullName evidence="4">Methyltransferase, TsaA-like</fullName>
    </submittedName>
</protein>
<dbReference type="InterPro" id="IPR040372">
    <property type="entry name" value="YaeB-like"/>
</dbReference>
<dbReference type="PROSITE" id="PS51668">
    <property type="entry name" value="TSAA_2"/>
    <property type="match status" value="1"/>
</dbReference>
<proteinExistence type="inferred from homology"/>